<dbReference type="PIRSF" id="PIRSF001553">
    <property type="entry name" value="SucCS_alpha"/>
    <property type="match status" value="1"/>
</dbReference>
<evidence type="ECO:0000256" key="2">
    <source>
        <dbReference type="ARBA" id="ARBA00022532"/>
    </source>
</evidence>
<dbReference type="FunFam" id="3.40.50.720:FF:000002">
    <property type="entry name" value="Succinate--CoA ligase [ADP-forming] subunit alpha"/>
    <property type="match status" value="1"/>
</dbReference>
<reference evidence="7" key="2">
    <citation type="submission" date="2013-10" db="EMBL/GenBank/DDBJ databases">
        <authorList>
            <person name="Aslett M."/>
        </authorList>
    </citation>
    <scope>NUCLEOTIDE SEQUENCE [LARGE SCALE GENOMIC DNA]</scope>
    <source>
        <strain evidence="7">Houghton</strain>
    </source>
</reference>
<keyword evidence="8" id="KW-1185">Reference proteome</keyword>
<keyword evidence="2" id="KW-0816">Tricarboxylic acid cycle</keyword>
<evidence type="ECO:0000256" key="3">
    <source>
        <dbReference type="ARBA" id="ARBA00022598"/>
    </source>
</evidence>
<dbReference type="Proteomes" id="UP000018201">
    <property type="component" value="Unassembled WGS sequence"/>
</dbReference>
<dbReference type="Gene3D" id="3.40.50.261">
    <property type="entry name" value="Succinyl-CoA synthetase domains"/>
    <property type="match status" value="2"/>
</dbReference>
<dbReference type="SMART" id="SM00881">
    <property type="entry name" value="CoA_binding"/>
    <property type="match status" value="1"/>
</dbReference>
<gene>
    <name evidence="7" type="ORF">EPH_0006620</name>
</gene>
<dbReference type="GO" id="GO:0005739">
    <property type="term" value="C:mitochondrion"/>
    <property type="evidence" value="ECO:0007669"/>
    <property type="project" value="TreeGrafter"/>
</dbReference>
<dbReference type="InterPro" id="IPR005810">
    <property type="entry name" value="CoA_lig_alpha"/>
</dbReference>
<dbReference type="Pfam" id="PF00549">
    <property type="entry name" value="Ligase_CoA"/>
    <property type="match status" value="1"/>
</dbReference>
<dbReference type="GO" id="GO:0009361">
    <property type="term" value="C:succinate-CoA ligase complex (ADP-forming)"/>
    <property type="evidence" value="ECO:0007669"/>
    <property type="project" value="TreeGrafter"/>
</dbReference>
<dbReference type="InterPro" id="IPR017440">
    <property type="entry name" value="Cit_synth/succinyl-CoA_lig_AS"/>
</dbReference>
<sequence length="286" mass="30029">MALAGNRILSFYRTSRCFSSTARVFVDRHTKVICQGLTGHQGSFHSEQALNYGTQLVGGVNPAKGGTTWTSSDGRYKLPVFKSVREAKEATGCNASAIFVPPAHAAAAILECVEAELDLAVCITEGIPQHDMAMVKRRLRGQTKTRLIGPNCPGIIKPGECKIGIMPGYIHKKGCIGIVSRSGTLTYEAVNQTSIVLIGEIGGSAEEEAAEWLKQHNCGKPVVSFIAGSSAPPGRRMGHAGAIVSGNTGTAAGKIKALQAAGVVVVENPAKIGETIYAVMKDKGLV</sequence>
<dbReference type="EMBL" id="HG691236">
    <property type="protein sequence ID" value="CDI75952.1"/>
    <property type="molecule type" value="Genomic_DNA"/>
</dbReference>
<dbReference type="InterPro" id="IPR036291">
    <property type="entry name" value="NAD(P)-bd_dom_sf"/>
</dbReference>
<dbReference type="AlphaFoldDB" id="U6G8U7"/>
<evidence type="ECO:0000313" key="7">
    <source>
        <dbReference type="EMBL" id="CDI75952.1"/>
    </source>
</evidence>
<dbReference type="Gene3D" id="3.40.50.720">
    <property type="entry name" value="NAD(P)-binding Rossmann-like Domain"/>
    <property type="match status" value="1"/>
</dbReference>
<dbReference type="SUPFAM" id="SSF52210">
    <property type="entry name" value="Succinyl-CoA synthetase domains"/>
    <property type="match status" value="1"/>
</dbReference>
<reference evidence="7" key="1">
    <citation type="submission" date="2013-10" db="EMBL/GenBank/DDBJ databases">
        <title>Genomic analysis of the causative agents of coccidiosis in chickens.</title>
        <authorList>
            <person name="Reid A.J."/>
            <person name="Blake D."/>
            <person name="Billington K."/>
            <person name="Browne H."/>
            <person name="Dunn M."/>
            <person name="Hung S."/>
            <person name="Kawahara F."/>
            <person name="Miranda-Saavedra D."/>
            <person name="Mourier T."/>
            <person name="Nagra H."/>
            <person name="Otto T.D."/>
            <person name="Rawlings N."/>
            <person name="Sanchez A."/>
            <person name="Sanders M."/>
            <person name="Subramaniam C."/>
            <person name="Tay Y."/>
            <person name="Dear P."/>
            <person name="Doerig C."/>
            <person name="Gruber A."/>
            <person name="Parkinson J."/>
            <person name="Shirley M."/>
            <person name="Wan K.L."/>
            <person name="Berriman M."/>
            <person name="Tomley F."/>
            <person name="Pain A."/>
        </authorList>
    </citation>
    <scope>NUCLEOTIDE SEQUENCE [LARGE SCALE GENOMIC DNA]</scope>
    <source>
        <strain evidence="7">Houghton</strain>
    </source>
</reference>
<evidence type="ECO:0000256" key="5">
    <source>
        <dbReference type="PIRSR" id="PIRSR001553-1"/>
    </source>
</evidence>
<evidence type="ECO:0000256" key="4">
    <source>
        <dbReference type="ARBA" id="ARBA00022741"/>
    </source>
</evidence>
<feature type="active site" description="Tele-phosphohistidine intermediate" evidence="5">
    <location>
        <position position="239"/>
    </location>
</feature>
<organism evidence="7 8">
    <name type="scientific">Eimeria praecox</name>
    <dbReference type="NCBI Taxonomy" id="51316"/>
    <lineage>
        <taxon>Eukaryota</taxon>
        <taxon>Sar</taxon>
        <taxon>Alveolata</taxon>
        <taxon>Apicomplexa</taxon>
        <taxon>Conoidasida</taxon>
        <taxon>Coccidia</taxon>
        <taxon>Eucoccidiorida</taxon>
        <taxon>Eimeriorina</taxon>
        <taxon>Eimeriidae</taxon>
        <taxon>Eimeria</taxon>
    </lineage>
</organism>
<keyword evidence="3 7" id="KW-0436">Ligase</keyword>
<dbReference type="PROSITE" id="PS00399">
    <property type="entry name" value="SUCCINYL_COA_LIG_2"/>
    <property type="match status" value="1"/>
</dbReference>
<dbReference type="InterPro" id="IPR005811">
    <property type="entry name" value="SUCC_ACL_C"/>
</dbReference>
<feature type="domain" description="CoA-binding" evidence="6">
    <location>
        <begin position="25"/>
        <end position="127"/>
    </location>
</feature>
<dbReference type="InterPro" id="IPR003781">
    <property type="entry name" value="CoA-bd"/>
</dbReference>
<dbReference type="OrthoDB" id="1664372at2759"/>
<evidence type="ECO:0000313" key="8">
    <source>
        <dbReference type="Proteomes" id="UP000018201"/>
    </source>
</evidence>
<dbReference type="GO" id="GO:0004775">
    <property type="term" value="F:succinate-CoA ligase (ADP-forming) activity"/>
    <property type="evidence" value="ECO:0007669"/>
    <property type="project" value="TreeGrafter"/>
</dbReference>
<protein>
    <submittedName>
        <fullName evidence="7">Succinyl-CoA ligase alpha subunit, putative</fullName>
    </submittedName>
</protein>
<accession>U6G8U7</accession>
<dbReference type="Pfam" id="PF02629">
    <property type="entry name" value="CoA_binding"/>
    <property type="match status" value="1"/>
</dbReference>
<dbReference type="VEuPathDB" id="ToxoDB:EPH_0006620"/>
<proteinExistence type="predicted"/>
<dbReference type="GO" id="GO:0004776">
    <property type="term" value="F:succinate-CoA ligase (GDP-forming) activity"/>
    <property type="evidence" value="ECO:0007669"/>
    <property type="project" value="TreeGrafter"/>
</dbReference>
<dbReference type="GO" id="GO:0000166">
    <property type="term" value="F:nucleotide binding"/>
    <property type="evidence" value="ECO:0007669"/>
    <property type="project" value="UniProtKB-KW"/>
</dbReference>
<evidence type="ECO:0000259" key="6">
    <source>
        <dbReference type="SMART" id="SM00881"/>
    </source>
</evidence>
<dbReference type="InterPro" id="IPR016102">
    <property type="entry name" value="Succinyl-CoA_synth-like"/>
</dbReference>
<dbReference type="GO" id="GO:0006099">
    <property type="term" value="P:tricarboxylic acid cycle"/>
    <property type="evidence" value="ECO:0007669"/>
    <property type="project" value="UniProtKB-KW"/>
</dbReference>
<name>U6G8U7_9EIME</name>
<dbReference type="PANTHER" id="PTHR11117:SF2">
    <property type="entry name" value="SUCCINATE--COA LIGASE [ADP_GDP-FORMING] SUBUNIT ALPHA, MITOCHONDRIAL"/>
    <property type="match status" value="1"/>
</dbReference>
<dbReference type="PANTHER" id="PTHR11117">
    <property type="entry name" value="SUCCINYL-COA LIGASE SUBUNIT ALPHA"/>
    <property type="match status" value="1"/>
</dbReference>
<keyword evidence="4" id="KW-0547">Nucleotide-binding</keyword>
<dbReference type="SUPFAM" id="SSF51735">
    <property type="entry name" value="NAD(P)-binding Rossmann-fold domains"/>
    <property type="match status" value="1"/>
</dbReference>
<evidence type="ECO:0000256" key="1">
    <source>
        <dbReference type="ARBA" id="ARBA00005064"/>
    </source>
</evidence>
<comment type="pathway">
    <text evidence="1">Carbohydrate metabolism; tricarboxylic acid cycle; succinate from succinyl-CoA (ligase route): step 1/1.</text>
</comment>